<gene>
    <name evidence="4" type="ORF">POF45_08590</name>
</gene>
<name>A0ABT6QKX0_9PSED</name>
<feature type="domain" description="Dermonecrotic toxin N-terminal" evidence="3">
    <location>
        <begin position="89"/>
        <end position="351"/>
    </location>
</feature>
<dbReference type="EMBL" id="JARBWL010000001">
    <property type="protein sequence ID" value="MDI2591478.1"/>
    <property type="molecule type" value="Genomic_DNA"/>
</dbReference>
<evidence type="ECO:0000313" key="5">
    <source>
        <dbReference type="Proteomes" id="UP001159100"/>
    </source>
</evidence>
<protein>
    <recommendedName>
        <fullName evidence="3">Dermonecrotic toxin N-terminal domain-containing protein</fullName>
    </recommendedName>
</protein>
<dbReference type="SUPFAM" id="SSF52058">
    <property type="entry name" value="L domain-like"/>
    <property type="match status" value="2"/>
</dbReference>
<dbReference type="Proteomes" id="UP001159100">
    <property type="component" value="Unassembled WGS sequence"/>
</dbReference>
<dbReference type="InterPro" id="IPR046673">
    <property type="entry name" value="ToxA_N"/>
</dbReference>
<dbReference type="Pfam" id="PF20178">
    <property type="entry name" value="ToxA_N"/>
    <property type="match status" value="1"/>
</dbReference>
<comment type="caution">
    <text evidence="4">The sequence shown here is derived from an EMBL/GenBank/DDBJ whole genome shotgun (WGS) entry which is preliminary data.</text>
</comment>
<dbReference type="Gene3D" id="3.80.10.10">
    <property type="entry name" value="Ribonuclease Inhibitor"/>
    <property type="match status" value="2"/>
</dbReference>
<keyword evidence="2" id="KW-0175">Coiled coil</keyword>
<dbReference type="InterPro" id="IPR050328">
    <property type="entry name" value="Dev_Immune_Receptor"/>
</dbReference>
<dbReference type="PANTHER" id="PTHR24373">
    <property type="entry name" value="SLIT RELATED LEUCINE-RICH REPEAT NEURONAL PROTEIN"/>
    <property type="match status" value="1"/>
</dbReference>
<organism evidence="4 5">
    <name type="scientific">Pseudomonas fungipugnans</name>
    <dbReference type="NCBI Taxonomy" id="3024217"/>
    <lineage>
        <taxon>Bacteria</taxon>
        <taxon>Pseudomonadati</taxon>
        <taxon>Pseudomonadota</taxon>
        <taxon>Gammaproteobacteria</taxon>
        <taxon>Pseudomonadales</taxon>
        <taxon>Pseudomonadaceae</taxon>
        <taxon>Pseudomonas</taxon>
    </lineage>
</organism>
<evidence type="ECO:0000259" key="3">
    <source>
        <dbReference type="Pfam" id="PF20178"/>
    </source>
</evidence>
<evidence type="ECO:0000313" key="4">
    <source>
        <dbReference type="EMBL" id="MDI2591478.1"/>
    </source>
</evidence>
<reference evidence="4 5" key="1">
    <citation type="submission" date="2023-02" db="EMBL/GenBank/DDBJ databases">
        <title>Pseudomonas chrutzelriedensis sp. nov., a potently antifungal strain isolated from moss.</title>
        <authorList>
            <person name="Schnyder A."/>
            <person name="Kalawong R."/>
            <person name="Eberl L."/>
            <person name="Agnoli K."/>
        </authorList>
    </citation>
    <scope>NUCLEOTIDE SEQUENCE [LARGE SCALE GENOMIC DNA]</scope>
    <source>
        <strain evidence="4 5">681</strain>
    </source>
</reference>
<dbReference type="RefSeq" id="WP_282315512.1">
    <property type="nucleotide sequence ID" value="NZ_JARBWL010000001.1"/>
</dbReference>
<keyword evidence="1" id="KW-0732">Signal</keyword>
<proteinExistence type="predicted"/>
<dbReference type="PANTHER" id="PTHR24373:SF370">
    <property type="entry name" value="FISH-LIPS, ISOFORM E"/>
    <property type="match status" value="1"/>
</dbReference>
<accession>A0ABT6QKX0</accession>
<evidence type="ECO:0000256" key="2">
    <source>
        <dbReference type="SAM" id="Coils"/>
    </source>
</evidence>
<dbReference type="InterPro" id="IPR032675">
    <property type="entry name" value="LRR_dom_sf"/>
</dbReference>
<feature type="coiled-coil region" evidence="2">
    <location>
        <begin position="1386"/>
        <end position="1413"/>
    </location>
</feature>
<keyword evidence="5" id="KW-1185">Reference proteome</keyword>
<sequence>MNLSNESLTLTPEALWPLPADTHYEHLLTALPHWLVKAPANRRKALRNAAPLLRDEFRNASSQQHAVLKRLNAAYWTAQTRVDERLAILTDAHTFAEPLLREAIRQRHGLDLDVKNTFLRLYIPATIPWFPVKSGAARTWTVSLLDAALHNFEAAETTGDAYEAGSAYITPPSASGQFDLLSHIKDKLSIAAFTRLCRELDIGKQYQTWLEDNLGIRNPVVDAVLRPDIKQSHQGALRLALELALLQKTALTADACHSILGIVDGIRGRLLNGKTLLCHDLSIMSAKLTGIVLFAPDLEHHRGTERVVAYIPDDPQQPIKEYASTGDFMADLSTKLRSSDYQHFFSRFVDHEDRGHFFGNLNSRLTQITWHPHEPGDPRPSWRESAVSRANLQLVAIPIAGDLWEHLHQSKLDKILNDARTIAVSTASANRKARWALWDSFSNIVQTLLQVAAFVVLPFIPVLGEMMMAYMVYQLLDEVFEAIIDWSQGITRQAIEHTLGVVEALVQLGAFAAGGSIVAGEFRNVLPKEWVAFIDRFLPVKSTDGRTRYWDRNLKPYEQNIALAGSRPDKLGLHALEGKKILPLADARYAVTLDTATGRFQIDHPTRPGAYKPRLQHNGSGAWHTELEHPLKWGRTTLLRRIGHAADSLSDAELEQVLRISGHDENSLRRMHVDHESPPPLLADTLARFKIDKDIQTFIERIGSHHTETYLTADPQTQLQLLTTHLPWPETKGLRLRGSHNEVLWQYAPEQVLNATFVEVRIDDGDVLKSALGGLTRAETKALLKEPFGTPPQSPDSYARILRNEIARVALTEQSTLFDSRYRALEREPDPLTERLIEDTPGLPDSTAKELLNSATGIELQLLEQGTVAPRLKQLANWAQQQVRAVRARESLELKSPATPDGERLALHSMARLPGWSGDVRIDVNRYAFNGENIDNLGRLDAPERKVMVLLENGDYQAYDEIGQPLSGANDFYTCLLQALPDSERTNLKLNIGQGSQLRQRLVEHALSHAQLQQVLAEHPVLKPHYDPKVMRLPGGGDGYMMSHPGSTSLSDWVRLTYPSFTEAEIDTFVLQLQHNPLGARIVLSNLHSEYTALSNQLELWAAAPPTHHPTTGLLLSVAEYRTARDNRRQLMFELQRCWRRQTALNDGPEDVGNRAYMLRFTRPIIGELPRIQADFSHVVHLSLEGSDATRGIHEFLRGFTGLKRLELRRLSLGRLPDLEPALANLTQLILPECGIVLTAQSQATLSSLSRLRSIDLHRNPLGRVIDVQAMNDLIYIDLSETGTTSLPPGLLSRPLLETAVFTENLITELPTELFELPTHKAFAFELGENPLSTGTRERIKAFYQQTGTDLGVYAEQVDRERASALYPTLDLETASDFIYKLPGTLEDGRAELTRLEAEYATLTSQLAAWTGNTPAVHPVSGQPITPAQLAVDQSTRDEFKRTVEKGWRRETELDDFNETLEPSFELNLSLVVAGDLPTLSANFNHVSHLYLYSYNGMTSASDGFLRCFPKLKGLTIRDYNLGNIPSSVFDMGELRALVLPECRITLTAGTASELAGMERLDFLDLSHNPLGITPDISQMPDMATLILDSTGITELPNGLLNLQFLDIANLSNNAIVEVLADILELPRETAESINLRGNPLSGQSLKLLLAYFKKTGSDFNIDSISETAEREVTDSDDSEVES</sequence>
<evidence type="ECO:0000256" key="1">
    <source>
        <dbReference type="ARBA" id="ARBA00022729"/>
    </source>
</evidence>